<organism evidence="1 2">
    <name type="scientific">Kipferlia bialata</name>
    <dbReference type="NCBI Taxonomy" id="797122"/>
    <lineage>
        <taxon>Eukaryota</taxon>
        <taxon>Metamonada</taxon>
        <taxon>Carpediemonas-like organisms</taxon>
        <taxon>Kipferlia</taxon>
    </lineage>
</organism>
<accession>A0A391NXD8</accession>
<sequence>CAVRGDGLYQGLDWLSSTLANKKR</sequence>
<gene>
    <name evidence="1" type="ORF">KIPB_016514</name>
</gene>
<dbReference type="AlphaFoldDB" id="A0A391NXD8"/>
<comment type="caution">
    <text evidence="1">The sequence shown here is derived from an EMBL/GenBank/DDBJ whole genome shotgun (WGS) entry which is preliminary data.</text>
</comment>
<dbReference type="Proteomes" id="UP000265618">
    <property type="component" value="Unassembled WGS sequence"/>
</dbReference>
<keyword evidence="2" id="KW-1185">Reference proteome</keyword>
<dbReference type="EMBL" id="BDIP01010146">
    <property type="protein sequence ID" value="GCA65200.1"/>
    <property type="molecule type" value="Genomic_DNA"/>
</dbReference>
<evidence type="ECO:0008006" key="3">
    <source>
        <dbReference type="Google" id="ProtNLM"/>
    </source>
</evidence>
<evidence type="ECO:0000313" key="1">
    <source>
        <dbReference type="EMBL" id="GCA65200.1"/>
    </source>
</evidence>
<name>A0A391NXD8_9EUKA</name>
<protein>
    <recommendedName>
        <fullName evidence="3">ADP-ribosylation factor</fullName>
    </recommendedName>
</protein>
<feature type="non-terminal residue" evidence="1">
    <location>
        <position position="1"/>
    </location>
</feature>
<reference evidence="1 2" key="1">
    <citation type="journal article" date="2018" name="PLoS ONE">
        <title>The draft genome of Kipferlia bialata reveals reductive genome evolution in fornicate parasites.</title>
        <authorList>
            <person name="Tanifuji G."/>
            <person name="Takabayashi S."/>
            <person name="Kume K."/>
            <person name="Takagi M."/>
            <person name="Nakayama T."/>
            <person name="Kamikawa R."/>
            <person name="Inagaki Y."/>
            <person name="Hashimoto T."/>
        </authorList>
    </citation>
    <scope>NUCLEOTIDE SEQUENCE [LARGE SCALE GENOMIC DNA]</scope>
    <source>
        <strain evidence="1">NY0173</strain>
    </source>
</reference>
<evidence type="ECO:0000313" key="2">
    <source>
        <dbReference type="Proteomes" id="UP000265618"/>
    </source>
</evidence>
<proteinExistence type="predicted"/>